<dbReference type="FunFam" id="2.40.37.10:FF:000006">
    <property type="entry name" value="Alanine racemase"/>
    <property type="match status" value="1"/>
</dbReference>
<dbReference type="InterPro" id="IPR011079">
    <property type="entry name" value="Ala_racemase_C"/>
</dbReference>
<evidence type="ECO:0000256" key="1">
    <source>
        <dbReference type="ARBA" id="ARBA00000316"/>
    </source>
</evidence>
<reference evidence="9 10" key="1">
    <citation type="submission" date="2019-03" db="EMBL/GenBank/DDBJ databases">
        <title>Genomic Encyclopedia of Type Strains, Phase IV (KMG-IV): sequencing the most valuable type-strain genomes for metagenomic binning, comparative biology and taxonomic classification.</title>
        <authorList>
            <person name="Goeker M."/>
        </authorList>
    </citation>
    <scope>NUCLEOTIDE SEQUENCE [LARGE SCALE GENOMIC DNA]</scope>
    <source>
        <strain evidence="9 10">DSM 45707</strain>
    </source>
</reference>
<accession>A0A4R3L153</accession>
<evidence type="ECO:0000256" key="3">
    <source>
        <dbReference type="ARBA" id="ARBA00022898"/>
    </source>
</evidence>
<dbReference type="PANTHER" id="PTHR30511">
    <property type="entry name" value="ALANINE RACEMASE"/>
    <property type="match status" value="1"/>
</dbReference>
<dbReference type="PANTHER" id="PTHR30511:SF0">
    <property type="entry name" value="ALANINE RACEMASE, CATABOLIC-RELATED"/>
    <property type="match status" value="1"/>
</dbReference>
<dbReference type="OrthoDB" id="9813814at2"/>
<gene>
    <name evidence="9" type="ORF">EDD58_10886</name>
</gene>
<dbReference type="GO" id="GO:0008784">
    <property type="term" value="F:alanine racemase activity"/>
    <property type="evidence" value="ECO:0007669"/>
    <property type="project" value="UniProtKB-UniRule"/>
</dbReference>
<dbReference type="InterPro" id="IPR000821">
    <property type="entry name" value="Ala_racemase"/>
</dbReference>
<keyword evidence="10" id="KW-1185">Reference proteome</keyword>
<evidence type="ECO:0000256" key="4">
    <source>
        <dbReference type="ARBA" id="ARBA00023235"/>
    </source>
</evidence>
<dbReference type="GO" id="GO:0005829">
    <property type="term" value="C:cytosol"/>
    <property type="evidence" value="ECO:0007669"/>
    <property type="project" value="TreeGrafter"/>
</dbReference>
<dbReference type="Pfam" id="PF01168">
    <property type="entry name" value="Ala_racemase_N"/>
    <property type="match status" value="1"/>
</dbReference>
<sequence length="394" mass="43615">MEKNQSKGYGRDTVIEIDLDAVAHNVKQFIQHLPKGKRIMAVVKADAYGHGAIPVAREALEAGATYLGVALVDEGIELRRAGIEAPILVLGYTPTHAIADAIHHHLHLTVFSNDVLNEIEATAARLQKKAMIHVKVDTGMGRIGLQPKDAISFITTALKSPHVIVEGLFTHFATADEVDKNYTYYQEEQFAVVTRGLEKLGIKIPVVHSTNSAAAIDLPDHVYDMIRLGISLYGYYPSKDVDHRKVQLKPALTFKTKIVHLKQLPAGWGVSYGKTYKAHGDEWIATLPVGYADGLSRQRSNRGHALVNGVKVPMIGRVCMDQVMLDVSKAMPVKIGDEVVLYGKQGNNQITVDEVAEELNTINYEITSLLSHRIPRIYYKKGQAVEIYNRLRLT</sequence>
<protein>
    <recommendedName>
        <fullName evidence="5">Alanine racemase</fullName>
        <ecNumber evidence="5">5.1.1.1</ecNumber>
    </recommendedName>
</protein>
<dbReference type="Pfam" id="PF00842">
    <property type="entry name" value="Ala_racemase_C"/>
    <property type="match status" value="1"/>
</dbReference>
<dbReference type="Gene3D" id="2.40.37.10">
    <property type="entry name" value="Lyase, Ornithine Decarboxylase, Chain A, domain 1"/>
    <property type="match status" value="1"/>
</dbReference>
<dbReference type="Proteomes" id="UP000294937">
    <property type="component" value="Unassembled WGS sequence"/>
</dbReference>
<keyword evidence="4 5" id="KW-0413">Isomerase</keyword>
<feature type="active site" description="Proton acceptor; specific for L-alanine" evidence="5">
    <location>
        <position position="272"/>
    </location>
</feature>
<feature type="modified residue" description="N6-(pyridoxal phosphate)lysine" evidence="5 6">
    <location>
        <position position="44"/>
    </location>
</feature>
<dbReference type="AlphaFoldDB" id="A0A4R3L153"/>
<dbReference type="UniPathway" id="UPA00042">
    <property type="reaction ID" value="UER00497"/>
</dbReference>
<name>A0A4R3L153_9BACL</name>
<dbReference type="InterPro" id="IPR009006">
    <property type="entry name" value="Ala_racemase/Decarboxylase_C"/>
</dbReference>
<dbReference type="GO" id="GO:0009252">
    <property type="term" value="P:peptidoglycan biosynthetic process"/>
    <property type="evidence" value="ECO:0007669"/>
    <property type="project" value="TreeGrafter"/>
</dbReference>
<comment type="pathway">
    <text evidence="5">Amino-acid biosynthesis; D-alanine biosynthesis; D-alanine from L-alanine: step 1/1.</text>
</comment>
<feature type="domain" description="Alanine racemase C-terminal" evidence="8">
    <location>
        <begin position="251"/>
        <end position="379"/>
    </location>
</feature>
<evidence type="ECO:0000313" key="10">
    <source>
        <dbReference type="Proteomes" id="UP000294937"/>
    </source>
</evidence>
<evidence type="ECO:0000256" key="6">
    <source>
        <dbReference type="PIRSR" id="PIRSR600821-50"/>
    </source>
</evidence>
<dbReference type="FunFam" id="3.20.20.10:FF:000002">
    <property type="entry name" value="Alanine racemase"/>
    <property type="match status" value="1"/>
</dbReference>
<dbReference type="EMBL" id="SMAG01000008">
    <property type="protein sequence ID" value="TCS93271.1"/>
    <property type="molecule type" value="Genomic_DNA"/>
</dbReference>
<dbReference type="InterPro" id="IPR001608">
    <property type="entry name" value="Ala_racemase_N"/>
</dbReference>
<evidence type="ECO:0000256" key="7">
    <source>
        <dbReference type="PIRSR" id="PIRSR600821-52"/>
    </source>
</evidence>
<dbReference type="GO" id="GO:0030170">
    <property type="term" value="F:pyridoxal phosphate binding"/>
    <property type="evidence" value="ECO:0007669"/>
    <property type="project" value="UniProtKB-UniRule"/>
</dbReference>
<comment type="cofactor">
    <cofactor evidence="2 5 6">
        <name>pyridoxal 5'-phosphate</name>
        <dbReference type="ChEBI" id="CHEBI:597326"/>
    </cofactor>
</comment>
<dbReference type="Gene3D" id="3.20.20.10">
    <property type="entry name" value="Alanine racemase"/>
    <property type="match status" value="1"/>
</dbReference>
<comment type="similarity">
    <text evidence="5">Belongs to the alanine racemase family.</text>
</comment>
<feature type="binding site" evidence="5 7">
    <location>
        <position position="320"/>
    </location>
    <ligand>
        <name>substrate</name>
    </ligand>
</feature>
<dbReference type="CDD" id="cd00430">
    <property type="entry name" value="PLPDE_III_AR"/>
    <property type="match status" value="1"/>
</dbReference>
<proteinExistence type="inferred from homology"/>
<evidence type="ECO:0000256" key="5">
    <source>
        <dbReference type="HAMAP-Rule" id="MF_01201"/>
    </source>
</evidence>
<evidence type="ECO:0000256" key="2">
    <source>
        <dbReference type="ARBA" id="ARBA00001933"/>
    </source>
</evidence>
<feature type="active site" description="Proton acceptor; specific for D-alanine" evidence="5">
    <location>
        <position position="44"/>
    </location>
</feature>
<dbReference type="HAMAP" id="MF_01201">
    <property type="entry name" value="Ala_racemase"/>
    <property type="match status" value="1"/>
</dbReference>
<evidence type="ECO:0000259" key="8">
    <source>
        <dbReference type="SMART" id="SM01005"/>
    </source>
</evidence>
<dbReference type="SUPFAM" id="SSF51419">
    <property type="entry name" value="PLP-binding barrel"/>
    <property type="match status" value="1"/>
</dbReference>
<dbReference type="EC" id="5.1.1.1" evidence="5"/>
<dbReference type="PROSITE" id="PS00395">
    <property type="entry name" value="ALANINE_RACEMASE"/>
    <property type="match status" value="1"/>
</dbReference>
<dbReference type="SMART" id="SM01005">
    <property type="entry name" value="Ala_racemase_C"/>
    <property type="match status" value="1"/>
</dbReference>
<organism evidence="9 10">
    <name type="scientific">Hazenella coriacea</name>
    <dbReference type="NCBI Taxonomy" id="1179467"/>
    <lineage>
        <taxon>Bacteria</taxon>
        <taxon>Bacillati</taxon>
        <taxon>Bacillota</taxon>
        <taxon>Bacilli</taxon>
        <taxon>Bacillales</taxon>
        <taxon>Thermoactinomycetaceae</taxon>
        <taxon>Hazenella</taxon>
    </lineage>
</organism>
<dbReference type="InterPro" id="IPR020622">
    <property type="entry name" value="Ala_racemase_pyridoxalP-BS"/>
</dbReference>
<dbReference type="SUPFAM" id="SSF50621">
    <property type="entry name" value="Alanine racemase C-terminal domain-like"/>
    <property type="match status" value="1"/>
</dbReference>
<evidence type="ECO:0000313" key="9">
    <source>
        <dbReference type="EMBL" id="TCS93271.1"/>
    </source>
</evidence>
<comment type="function">
    <text evidence="5">Catalyzes the interconversion of L-alanine and D-alanine. May also act on other amino acids.</text>
</comment>
<dbReference type="NCBIfam" id="TIGR00492">
    <property type="entry name" value="alr"/>
    <property type="match status" value="1"/>
</dbReference>
<dbReference type="PRINTS" id="PR00992">
    <property type="entry name" value="ALARACEMASE"/>
</dbReference>
<dbReference type="InterPro" id="IPR029066">
    <property type="entry name" value="PLP-binding_barrel"/>
</dbReference>
<comment type="caution">
    <text evidence="9">The sequence shown here is derived from an EMBL/GenBank/DDBJ whole genome shotgun (WGS) entry which is preliminary data.</text>
</comment>
<feature type="binding site" evidence="5 7">
    <location>
        <position position="142"/>
    </location>
    <ligand>
        <name>substrate</name>
    </ligand>
</feature>
<dbReference type="GO" id="GO:0030632">
    <property type="term" value="P:D-alanine biosynthetic process"/>
    <property type="evidence" value="ECO:0007669"/>
    <property type="project" value="UniProtKB-UniRule"/>
</dbReference>
<dbReference type="RefSeq" id="WP_131926031.1">
    <property type="nucleotide sequence ID" value="NZ_SMAG01000008.1"/>
</dbReference>
<comment type="catalytic activity">
    <reaction evidence="1 5">
        <text>L-alanine = D-alanine</text>
        <dbReference type="Rhea" id="RHEA:20249"/>
        <dbReference type="ChEBI" id="CHEBI:57416"/>
        <dbReference type="ChEBI" id="CHEBI:57972"/>
        <dbReference type="EC" id="5.1.1.1"/>
    </reaction>
</comment>
<keyword evidence="3 5" id="KW-0663">Pyridoxal phosphate</keyword>